<reference evidence="3" key="1">
    <citation type="journal article" date="2024" name="IScience">
        <title>Strigolactones Initiate the Formation of Haustorium-like Structures in Castilleja.</title>
        <authorList>
            <person name="Buerger M."/>
            <person name="Peterson D."/>
            <person name="Chory J."/>
        </authorList>
    </citation>
    <scope>NUCLEOTIDE SEQUENCE [LARGE SCALE GENOMIC DNA]</scope>
</reference>
<proteinExistence type="predicted"/>
<evidence type="ECO:0000256" key="1">
    <source>
        <dbReference type="SAM" id="MobiDB-lite"/>
    </source>
</evidence>
<gene>
    <name evidence="2" type="ORF">CASFOL_006066</name>
</gene>
<comment type="caution">
    <text evidence="2">The sequence shown here is derived from an EMBL/GenBank/DDBJ whole genome shotgun (WGS) entry which is preliminary data.</text>
</comment>
<dbReference type="AlphaFoldDB" id="A0ABD3E5A8"/>
<organism evidence="2 3">
    <name type="scientific">Castilleja foliolosa</name>
    <dbReference type="NCBI Taxonomy" id="1961234"/>
    <lineage>
        <taxon>Eukaryota</taxon>
        <taxon>Viridiplantae</taxon>
        <taxon>Streptophyta</taxon>
        <taxon>Embryophyta</taxon>
        <taxon>Tracheophyta</taxon>
        <taxon>Spermatophyta</taxon>
        <taxon>Magnoliopsida</taxon>
        <taxon>eudicotyledons</taxon>
        <taxon>Gunneridae</taxon>
        <taxon>Pentapetalae</taxon>
        <taxon>asterids</taxon>
        <taxon>lamiids</taxon>
        <taxon>Lamiales</taxon>
        <taxon>Orobanchaceae</taxon>
        <taxon>Pedicularideae</taxon>
        <taxon>Castillejinae</taxon>
        <taxon>Castilleja</taxon>
    </lineage>
</organism>
<evidence type="ECO:0000313" key="2">
    <source>
        <dbReference type="EMBL" id="KAL3649663.1"/>
    </source>
</evidence>
<protein>
    <submittedName>
        <fullName evidence="2">Uncharacterized protein</fullName>
    </submittedName>
</protein>
<feature type="region of interest" description="Disordered" evidence="1">
    <location>
        <begin position="1"/>
        <end position="22"/>
    </location>
</feature>
<name>A0ABD3E5A8_9LAMI</name>
<dbReference type="Proteomes" id="UP001632038">
    <property type="component" value="Unassembled WGS sequence"/>
</dbReference>
<keyword evidence="3" id="KW-1185">Reference proteome</keyword>
<accession>A0ABD3E5A8</accession>
<evidence type="ECO:0000313" key="3">
    <source>
        <dbReference type="Proteomes" id="UP001632038"/>
    </source>
</evidence>
<feature type="compositionally biased region" description="Basic and acidic residues" evidence="1">
    <location>
        <begin position="1"/>
        <end position="10"/>
    </location>
</feature>
<sequence length="161" mass="18137">MMGPEKKRQQIESSMENTEDSEACAKAKAKSKALVLKATESGAFDYSCFPPKWLGYRQTPMLACEGSDNYATGLEMASFALDRIKDDPQNDGKTFKVVCVDKICIIFFNHYVMQFFVREVVADGDATADAPLKTLQARLYYPNSVEAEVVKWRWFHPSQGV</sequence>
<dbReference type="EMBL" id="JAVIJP010000007">
    <property type="protein sequence ID" value="KAL3649663.1"/>
    <property type="molecule type" value="Genomic_DNA"/>
</dbReference>